<dbReference type="EMBL" id="CAADRP010001608">
    <property type="protein sequence ID" value="VFU44898.1"/>
    <property type="molecule type" value="Genomic_DNA"/>
</dbReference>
<reference evidence="2" key="1">
    <citation type="submission" date="2019-03" db="EMBL/GenBank/DDBJ databases">
        <authorList>
            <person name="Mank J."/>
            <person name="Almeida P."/>
        </authorList>
    </citation>
    <scope>NUCLEOTIDE SEQUENCE</scope>
    <source>
        <strain evidence="2">78183</strain>
    </source>
</reference>
<proteinExistence type="predicted"/>
<evidence type="ECO:0000313" key="2">
    <source>
        <dbReference type="EMBL" id="VFU44898.1"/>
    </source>
</evidence>
<name>A0A6N2MAP8_SALVM</name>
<dbReference type="AlphaFoldDB" id="A0A6N2MAP8"/>
<feature type="compositionally biased region" description="Polar residues" evidence="1">
    <location>
        <begin position="49"/>
        <end position="61"/>
    </location>
</feature>
<feature type="region of interest" description="Disordered" evidence="1">
    <location>
        <begin position="29"/>
        <end position="83"/>
    </location>
</feature>
<sequence>MEIGVENIYKGEEWRLEWRIFIKEKSGDWTDKSKPLLRGKAPEERGETSLKTPQTQASMNRPPQEAQRSPRLVLRRQGLSTRA</sequence>
<feature type="compositionally biased region" description="Basic and acidic residues" evidence="1">
    <location>
        <begin position="29"/>
        <end position="48"/>
    </location>
</feature>
<evidence type="ECO:0000256" key="1">
    <source>
        <dbReference type="SAM" id="MobiDB-lite"/>
    </source>
</evidence>
<accession>A0A6N2MAP8</accession>
<protein>
    <submittedName>
        <fullName evidence="2">Uncharacterized protein</fullName>
    </submittedName>
</protein>
<organism evidence="2">
    <name type="scientific">Salix viminalis</name>
    <name type="common">Common osier</name>
    <name type="synonym">Basket willow</name>
    <dbReference type="NCBI Taxonomy" id="40686"/>
    <lineage>
        <taxon>Eukaryota</taxon>
        <taxon>Viridiplantae</taxon>
        <taxon>Streptophyta</taxon>
        <taxon>Embryophyta</taxon>
        <taxon>Tracheophyta</taxon>
        <taxon>Spermatophyta</taxon>
        <taxon>Magnoliopsida</taxon>
        <taxon>eudicotyledons</taxon>
        <taxon>Gunneridae</taxon>
        <taxon>Pentapetalae</taxon>
        <taxon>rosids</taxon>
        <taxon>fabids</taxon>
        <taxon>Malpighiales</taxon>
        <taxon>Salicaceae</taxon>
        <taxon>Saliceae</taxon>
        <taxon>Salix</taxon>
    </lineage>
</organism>
<gene>
    <name evidence="2" type="ORF">SVIM_LOCUS278591</name>
</gene>